<dbReference type="InterPro" id="IPR007345">
    <property type="entry name" value="Polysacch_pyruvyl_Trfase"/>
</dbReference>
<dbReference type="RefSeq" id="WP_176239555.1">
    <property type="nucleotide sequence ID" value="NZ_AP024412.1"/>
</dbReference>
<gene>
    <name evidence="2" type="ORF">MPAN_009840</name>
</gene>
<evidence type="ECO:0000313" key="3">
    <source>
        <dbReference type="Proteomes" id="UP000620133"/>
    </source>
</evidence>
<sequence>MNLNNNKKNQNILIFGGGFENKGAESMTLVSVHELMRLYPNNEIIVISNSDYPSEKVREEKFNFSIFPINPNEMLYFGMDIFKMSYLLFNILRYVIRRKGIFKFRNKNKFKSILKNTFFSIDISGYALSSQWDFFTNMAFINRIKIHRKSQIPYFIMPQSFGPFKYRKTERIILQPLINRYIKYPKIVYCRENQGFNLLSKISASNLMKSLDLVLLSKEIDENALFKHEIDYPVIITPKNSVAIIPNSKNNKFSKENMNMVYINIIEKLVELNKTVYLLSHSREDLKVCKEIFNNCKNHEKVIFIDKEFDNIELSFLIAKMNYIIGSRYHSIIHAYKLGIPAVVIGWAEKYRELTNAFNQNDFLVDVRDNFFDSKLAEIINTMEKNYNNESLKISSLLVNYQKFNPFISIEAKLNENT</sequence>
<proteinExistence type="predicted"/>
<dbReference type="KEGG" id="manr:MPAN_009840"/>
<dbReference type="Pfam" id="PF04230">
    <property type="entry name" value="PS_pyruv_trans"/>
    <property type="match status" value="1"/>
</dbReference>
<accession>A0A7U9XV51</accession>
<dbReference type="PANTHER" id="PTHR36836:SF1">
    <property type="entry name" value="COLANIC ACID BIOSYNTHESIS PROTEIN WCAK"/>
    <property type="match status" value="1"/>
</dbReference>
<evidence type="ECO:0000313" key="2">
    <source>
        <dbReference type="EMBL" id="BCR36091.1"/>
    </source>
</evidence>
<evidence type="ECO:0000259" key="1">
    <source>
        <dbReference type="Pfam" id="PF04230"/>
    </source>
</evidence>
<dbReference type="AlphaFoldDB" id="A0A7U9XV51"/>
<protein>
    <recommendedName>
        <fullName evidence="1">Polysaccharide pyruvyl transferase domain-containing protein</fullName>
    </recommendedName>
</protein>
<dbReference type="EMBL" id="AP024412">
    <property type="protein sequence ID" value="BCR36091.1"/>
    <property type="molecule type" value="Genomic_DNA"/>
</dbReference>
<keyword evidence="3" id="KW-1185">Reference proteome</keyword>
<name>A0A7U9XV51_9MOLU</name>
<organism evidence="2 3">
    <name type="scientific">Mariniplasma anaerobium</name>
    <dbReference type="NCBI Taxonomy" id="2735436"/>
    <lineage>
        <taxon>Bacteria</taxon>
        <taxon>Bacillati</taxon>
        <taxon>Mycoplasmatota</taxon>
        <taxon>Mollicutes</taxon>
        <taxon>Acholeplasmatales</taxon>
        <taxon>Acholeplasmataceae</taxon>
        <taxon>Mariniplasma</taxon>
    </lineage>
</organism>
<reference evidence="2" key="1">
    <citation type="submission" date="2021-01" db="EMBL/GenBank/DDBJ databases">
        <title>Draft genome sequence of Acholeplasmataceae bacterium strain Mahy22.</title>
        <authorList>
            <person name="Watanabe M."/>
            <person name="Kojima H."/>
            <person name="Fukui M."/>
        </authorList>
    </citation>
    <scope>NUCLEOTIDE SEQUENCE</scope>
    <source>
        <strain evidence="2">Mahy22</strain>
    </source>
</reference>
<dbReference type="PANTHER" id="PTHR36836">
    <property type="entry name" value="COLANIC ACID BIOSYNTHESIS PROTEIN WCAK"/>
    <property type="match status" value="1"/>
</dbReference>
<feature type="domain" description="Polysaccharide pyruvyl transferase" evidence="1">
    <location>
        <begin position="21"/>
        <end position="347"/>
    </location>
</feature>
<dbReference type="Proteomes" id="UP000620133">
    <property type="component" value="Chromosome"/>
</dbReference>